<keyword evidence="2" id="KW-1185">Reference proteome</keyword>
<evidence type="ECO:0000313" key="1">
    <source>
        <dbReference type="EMBL" id="CAD8108594.1"/>
    </source>
</evidence>
<dbReference type="EMBL" id="CAJJDM010000140">
    <property type="protein sequence ID" value="CAD8108594.1"/>
    <property type="molecule type" value="Genomic_DNA"/>
</dbReference>
<dbReference type="Proteomes" id="UP000688137">
    <property type="component" value="Unassembled WGS sequence"/>
</dbReference>
<accession>A0A8S1PZE5</accession>
<evidence type="ECO:0000313" key="2">
    <source>
        <dbReference type="Proteomes" id="UP000688137"/>
    </source>
</evidence>
<comment type="caution">
    <text evidence="1">The sequence shown here is derived from an EMBL/GenBank/DDBJ whole genome shotgun (WGS) entry which is preliminary data.</text>
</comment>
<name>A0A8S1PZE5_PARPR</name>
<dbReference type="AlphaFoldDB" id="A0A8S1PZE5"/>
<sequence length="100" mass="12213">MIFGLQVEDNLISNHLNNKNSLKYKLIRRVIHSQDKYLKFSRAQIINKKYQKKHIYLKKLELLLLKFKLKKPPKQRLFLLLIIKEVNLVFKHQEHNQLHQ</sequence>
<proteinExistence type="predicted"/>
<reference evidence="1" key="1">
    <citation type="submission" date="2021-01" db="EMBL/GenBank/DDBJ databases">
        <authorList>
            <consortium name="Genoscope - CEA"/>
            <person name="William W."/>
        </authorList>
    </citation>
    <scope>NUCLEOTIDE SEQUENCE</scope>
</reference>
<protein>
    <submittedName>
        <fullName evidence="1">Uncharacterized protein</fullName>
    </submittedName>
</protein>
<gene>
    <name evidence="1" type="ORF">PPRIM_AZ9-3.1.T1370137</name>
</gene>
<organism evidence="1 2">
    <name type="scientific">Paramecium primaurelia</name>
    <dbReference type="NCBI Taxonomy" id="5886"/>
    <lineage>
        <taxon>Eukaryota</taxon>
        <taxon>Sar</taxon>
        <taxon>Alveolata</taxon>
        <taxon>Ciliophora</taxon>
        <taxon>Intramacronucleata</taxon>
        <taxon>Oligohymenophorea</taxon>
        <taxon>Peniculida</taxon>
        <taxon>Parameciidae</taxon>
        <taxon>Paramecium</taxon>
    </lineage>
</organism>